<evidence type="ECO:0000313" key="1">
    <source>
        <dbReference type="EMBL" id="KAK1843656.1"/>
    </source>
</evidence>
<sequence>MPITSVSASLPLETEKAIRACLEVALRLSSDDVFAAADRIEKYRLEPAAFPVLLRRLETDPRISLPRLHLKYGSKASSVSFEMPQSPLDPIVARLFSHTASSVAGDIIPKVQQFRNHFVSLPPPQSDPDACEYGSVRRYTDVAWYANGKNSTDFPCVVSTISSTQSSSFEELQKKCIGFVSLSEIHIGAIVAMKIQLDCKAPKNSVERPLYECRVALHVWTLGNADFTGPLDSTPNTMLDESISWRPWHFAKYILGERPDYIRVRFGDIEYLLETAIQTAHRVPSL</sequence>
<reference evidence="1" key="1">
    <citation type="submission" date="2023-01" db="EMBL/GenBank/DDBJ databases">
        <title>Colletotrichum chrysophilum M932 genome sequence.</title>
        <authorList>
            <person name="Baroncelli R."/>
        </authorList>
    </citation>
    <scope>NUCLEOTIDE SEQUENCE</scope>
    <source>
        <strain evidence="1">M932</strain>
    </source>
</reference>
<comment type="caution">
    <text evidence="1">The sequence shown here is derived from an EMBL/GenBank/DDBJ whole genome shotgun (WGS) entry which is preliminary data.</text>
</comment>
<protein>
    <submittedName>
        <fullName evidence="1">Uncharacterized protein</fullName>
    </submittedName>
</protein>
<name>A0AAD9A8X7_9PEZI</name>
<proteinExistence type="predicted"/>
<dbReference type="Proteomes" id="UP001243330">
    <property type="component" value="Unassembled WGS sequence"/>
</dbReference>
<organism evidence="1 2">
    <name type="scientific">Colletotrichum chrysophilum</name>
    <dbReference type="NCBI Taxonomy" id="1836956"/>
    <lineage>
        <taxon>Eukaryota</taxon>
        <taxon>Fungi</taxon>
        <taxon>Dikarya</taxon>
        <taxon>Ascomycota</taxon>
        <taxon>Pezizomycotina</taxon>
        <taxon>Sordariomycetes</taxon>
        <taxon>Hypocreomycetidae</taxon>
        <taxon>Glomerellales</taxon>
        <taxon>Glomerellaceae</taxon>
        <taxon>Colletotrichum</taxon>
        <taxon>Colletotrichum gloeosporioides species complex</taxon>
    </lineage>
</organism>
<keyword evidence="2" id="KW-1185">Reference proteome</keyword>
<accession>A0AAD9A8X7</accession>
<dbReference type="AlphaFoldDB" id="A0AAD9A8X7"/>
<evidence type="ECO:0000313" key="2">
    <source>
        <dbReference type="Proteomes" id="UP001243330"/>
    </source>
</evidence>
<dbReference type="EMBL" id="JAQOWY010000347">
    <property type="protein sequence ID" value="KAK1843656.1"/>
    <property type="molecule type" value="Genomic_DNA"/>
</dbReference>
<gene>
    <name evidence="1" type="ORF">CCHR01_13723</name>
</gene>